<dbReference type="InterPro" id="IPR000837">
    <property type="entry name" value="AP-1"/>
</dbReference>
<dbReference type="InterPro" id="IPR046347">
    <property type="entry name" value="bZIP_sf"/>
</dbReference>
<dbReference type="Gene3D" id="1.20.5.170">
    <property type="match status" value="1"/>
</dbReference>
<feature type="region of interest" description="Disordered" evidence="4">
    <location>
        <begin position="60"/>
        <end position="90"/>
    </location>
</feature>
<organism evidence="6 7">
    <name type="scientific">Saccoglossus kowalevskii</name>
    <name type="common">Acorn worm</name>
    <dbReference type="NCBI Taxonomy" id="10224"/>
    <lineage>
        <taxon>Eukaryota</taxon>
        <taxon>Metazoa</taxon>
        <taxon>Hemichordata</taxon>
        <taxon>Enteropneusta</taxon>
        <taxon>Harrimaniidae</taxon>
        <taxon>Saccoglossus</taxon>
    </lineage>
</organism>
<evidence type="ECO:0000256" key="2">
    <source>
        <dbReference type="ARBA" id="ARBA00023125"/>
    </source>
</evidence>
<keyword evidence="2" id="KW-0238">DNA-binding</keyword>
<keyword evidence="6" id="KW-1185">Reference proteome</keyword>
<dbReference type="GeneID" id="100376391"/>
<dbReference type="PROSITE" id="PS50217">
    <property type="entry name" value="BZIP"/>
    <property type="match status" value="1"/>
</dbReference>
<keyword evidence="1" id="KW-0805">Transcription regulation</keyword>
<dbReference type="Proteomes" id="UP000694865">
    <property type="component" value="Unplaced"/>
</dbReference>
<dbReference type="SUPFAM" id="SSF57959">
    <property type="entry name" value="Leucine zipper domain"/>
    <property type="match status" value="1"/>
</dbReference>
<sequence>MKQQRYSSDFGVVGLTSSVDDDMKEPRKKIARYDLGTVMDDDNANTPALIAPNWQNVLEPEELTPEERDRVRQRREKNRKAAEKCRKKKKEREVLLEEEADKLQEEKQGLLEQIDTLKEERERLKFYLQSHALSCGLRYPPTFTILTTSSDQYSHDLPRSHERDLAASLRNVPHDSNHDSNLAFELENRTLSLLPSRDELEID</sequence>
<keyword evidence="3" id="KW-0804">Transcription</keyword>
<proteinExistence type="predicted"/>
<evidence type="ECO:0000256" key="4">
    <source>
        <dbReference type="SAM" id="MobiDB-lite"/>
    </source>
</evidence>
<dbReference type="Pfam" id="PF00170">
    <property type="entry name" value="bZIP_1"/>
    <property type="match status" value="1"/>
</dbReference>
<dbReference type="SMART" id="SM00338">
    <property type="entry name" value="BRLZ"/>
    <property type="match status" value="1"/>
</dbReference>
<reference evidence="7" key="1">
    <citation type="submission" date="2025-08" db="UniProtKB">
        <authorList>
            <consortium name="RefSeq"/>
        </authorList>
    </citation>
    <scope>IDENTIFICATION</scope>
    <source>
        <tissue evidence="7">Testes</tissue>
    </source>
</reference>
<evidence type="ECO:0000313" key="7">
    <source>
        <dbReference type="RefSeq" id="XP_002741334.1"/>
    </source>
</evidence>
<dbReference type="PRINTS" id="PR00042">
    <property type="entry name" value="LEUZIPPRFOS"/>
</dbReference>
<gene>
    <name evidence="7" type="primary">LOC100376391</name>
</gene>
<evidence type="ECO:0000313" key="6">
    <source>
        <dbReference type="Proteomes" id="UP000694865"/>
    </source>
</evidence>
<name>A0ABM0H092_SACKO</name>
<accession>A0ABM0H092</accession>
<dbReference type="PROSITE" id="PS00036">
    <property type="entry name" value="BZIP_BASIC"/>
    <property type="match status" value="1"/>
</dbReference>
<evidence type="ECO:0000259" key="5">
    <source>
        <dbReference type="PROSITE" id="PS50217"/>
    </source>
</evidence>
<evidence type="ECO:0000256" key="1">
    <source>
        <dbReference type="ARBA" id="ARBA00023015"/>
    </source>
</evidence>
<feature type="domain" description="BZIP" evidence="5">
    <location>
        <begin position="68"/>
        <end position="131"/>
    </location>
</feature>
<dbReference type="InterPro" id="IPR004827">
    <property type="entry name" value="bZIP"/>
</dbReference>
<dbReference type="PANTHER" id="PTHR23351">
    <property type="entry name" value="FOS TRANSCRIPTION FACTOR-RELATED"/>
    <property type="match status" value="1"/>
</dbReference>
<dbReference type="RefSeq" id="XP_002741334.1">
    <property type="nucleotide sequence ID" value="XM_002741288.2"/>
</dbReference>
<protein>
    <submittedName>
        <fullName evidence="7">Proto-oncogene c-Fos-like</fullName>
    </submittedName>
</protein>
<evidence type="ECO:0000256" key="3">
    <source>
        <dbReference type="ARBA" id="ARBA00023163"/>
    </source>
</evidence>
<dbReference type="PANTHER" id="PTHR23351:SF24">
    <property type="entry name" value="ACTIVATING TRANSCRIPTION FACTOR 3-RELATED"/>
    <property type="match status" value="1"/>
</dbReference>